<keyword evidence="1" id="KW-1133">Transmembrane helix</keyword>
<keyword evidence="1" id="KW-0812">Transmembrane</keyword>
<evidence type="ECO:0000313" key="2">
    <source>
        <dbReference type="EMBL" id="KAF5805061.1"/>
    </source>
</evidence>
<organism evidence="2 3">
    <name type="scientific">Helianthus annuus</name>
    <name type="common">Common sunflower</name>
    <dbReference type="NCBI Taxonomy" id="4232"/>
    <lineage>
        <taxon>Eukaryota</taxon>
        <taxon>Viridiplantae</taxon>
        <taxon>Streptophyta</taxon>
        <taxon>Embryophyta</taxon>
        <taxon>Tracheophyta</taxon>
        <taxon>Spermatophyta</taxon>
        <taxon>Magnoliopsida</taxon>
        <taxon>eudicotyledons</taxon>
        <taxon>Gunneridae</taxon>
        <taxon>Pentapetalae</taxon>
        <taxon>asterids</taxon>
        <taxon>campanulids</taxon>
        <taxon>Asterales</taxon>
        <taxon>Asteraceae</taxon>
        <taxon>Asteroideae</taxon>
        <taxon>Heliantheae alliance</taxon>
        <taxon>Heliantheae</taxon>
        <taxon>Helianthus</taxon>
    </lineage>
</organism>
<keyword evidence="3" id="KW-1185">Reference proteome</keyword>
<reference evidence="2" key="2">
    <citation type="submission" date="2020-06" db="EMBL/GenBank/DDBJ databases">
        <title>Helianthus annuus Genome sequencing and assembly Release 2.</title>
        <authorList>
            <person name="Gouzy J."/>
            <person name="Langlade N."/>
            <person name="Munos S."/>
        </authorList>
    </citation>
    <scope>NUCLEOTIDE SEQUENCE</scope>
    <source>
        <tissue evidence="2">Leaves</tissue>
    </source>
</reference>
<feature type="transmembrane region" description="Helical" evidence="1">
    <location>
        <begin position="44"/>
        <end position="62"/>
    </location>
</feature>
<dbReference type="AlphaFoldDB" id="A0A9K3IXU5"/>
<dbReference type="EMBL" id="MNCJ02000320">
    <property type="protein sequence ID" value="KAF5805061.1"/>
    <property type="molecule type" value="Genomic_DNA"/>
</dbReference>
<gene>
    <name evidence="2" type="ORF">HanXRQr2_Chr05g0204581</name>
</gene>
<proteinExistence type="predicted"/>
<dbReference type="Gramene" id="mRNA:HanXRQr2_Chr05g0204581">
    <property type="protein sequence ID" value="CDS:HanXRQr2_Chr05g0204581.1"/>
    <property type="gene ID" value="HanXRQr2_Chr05g0204581"/>
</dbReference>
<evidence type="ECO:0000313" key="3">
    <source>
        <dbReference type="Proteomes" id="UP000215914"/>
    </source>
</evidence>
<keyword evidence="1" id="KW-0472">Membrane</keyword>
<protein>
    <submittedName>
        <fullName evidence="2">Uncharacterized protein</fullName>
    </submittedName>
</protein>
<sequence length="97" mass="10739">MAANIVAASIVEASGSYPAKIQSSSSFVRPTQTRRFSSSPHKHCYFILIIMILGTSMLQLALPEKEKERANVVQFVCSCSYPERGVKLWGKSKIIDC</sequence>
<comment type="caution">
    <text evidence="2">The sequence shown here is derived from an EMBL/GenBank/DDBJ whole genome shotgun (WGS) entry which is preliminary data.</text>
</comment>
<reference evidence="2" key="1">
    <citation type="journal article" date="2017" name="Nature">
        <title>The sunflower genome provides insights into oil metabolism, flowering and Asterid evolution.</title>
        <authorList>
            <person name="Badouin H."/>
            <person name="Gouzy J."/>
            <person name="Grassa C.J."/>
            <person name="Murat F."/>
            <person name="Staton S.E."/>
            <person name="Cottret L."/>
            <person name="Lelandais-Briere C."/>
            <person name="Owens G.L."/>
            <person name="Carrere S."/>
            <person name="Mayjonade B."/>
            <person name="Legrand L."/>
            <person name="Gill N."/>
            <person name="Kane N.C."/>
            <person name="Bowers J.E."/>
            <person name="Hubner S."/>
            <person name="Bellec A."/>
            <person name="Berard A."/>
            <person name="Berges H."/>
            <person name="Blanchet N."/>
            <person name="Boniface M.C."/>
            <person name="Brunel D."/>
            <person name="Catrice O."/>
            <person name="Chaidir N."/>
            <person name="Claudel C."/>
            <person name="Donnadieu C."/>
            <person name="Faraut T."/>
            <person name="Fievet G."/>
            <person name="Helmstetter N."/>
            <person name="King M."/>
            <person name="Knapp S.J."/>
            <person name="Lai Z."/>
            <person name="Le Paslier M.C."/>
            <person name="Lippi Y."/>
            <person name="Lorenzon L."/>
            <person name="Mandel J.R."/>
            <person name="Marage G."/>
            <person name="Marchand G."/>
            <person name="Marquand E."/>
            <person name="Bret-Mestries E."/>
            <person name="Morien E."/>
            <person name="Nambeesan S."/>
            <person name="Nguyen T."/>
            <person name="Pegot-Espagnet P."/>
            <person name="Pouilly N."/>
            <person name="Raftis F."/>
            <person name="Sallet E."/>
            <person name="Schiex T."/>
            <person name="Thomas J."/>
            <person name="Vandecasteele C."/>
            <person name="Vares D."/>
            <person name="Vear F."/>
            <person name="Vautrin S."/>
            <person name="Crespi M."/>
            <person name="Mangin B."/>
            <person name="Burke J.M."/>
            <person name="Salse J."/>
            <person name="Munos S."/>
            <person name="Vincourt P."/>
            <person name="Rieseberg L.H."/>
            <person name="Langlade N.B."/>
        </authorList>
    </citation>
    <scope>NUCLEOTIDE SEQUENCE</scope>
    <source>
        <tissue evidence="2">Leaves</tissue>
    </source>
</reference>
<accession>A0A9K3IXU5</accession>
<name>A0A9K3IXU5_HELAN</name>
<evidence type="ECO:0000256" key="1">
    <source>
        <dbReference type="SAM" id="Phobius"/>
    </source>
</evidence>
<dbReference type="Proteomes" id="UP000215914">
    <property type="component" value="Unassembled WGS sequence"/>
</dbReference>